<dbReference type="EMBL" id="MN079107">
    <property type="protein sequence ID" value="QEA05688.1"/>
    <property type="molecule type" value="Genomic_DNA"/>
</dbReference>
<evidence type="ECO:0000256" key="8">
    <source>
        <dbReference type="ARBA" id="ARBA00022840"/>
    </source>
</evidence>
<dbReference type="CDD" id="cd00859">
    <property type="entry name" value="HisRS_anticodon"/>
    <property type="match status" value="1"/>
</dbReference>
<accession>A0A5B8RCN6</accession>
<dbReference type="SUPFAM" id="SSF52954">
    <property type="entry name" value="Class II aaRS ABD-related"/>
    <property type="match status" value="1"/>
</dbReference>
<dbReference type="HAMAP" id="MF_00127">
    <property type="entry name" value="His_tRNA_synth"/>
    <property type="match status" value="1"/>
</dbReference>
<comment type="subcellular location">
    <subcellularLocation>
        <location evidence="1">Cytoplasm</location>
    </subcellularLocation>
</comment>
<comment type="similarity">
    <text evidence="2">Belongs to the class-II aminoacyl-tRNA synthetase family.</text>
</comment>
<evidence type="ECO:0000256" key="10">
    <source>
        <dbReference type="ARBA" id="ARBA00023146"/>
    </source>
</evidence>
<keyword evidence="9" id="KW-0648">Protein biosynthesis</keyword>
<dbReference type="Gene3D" id="3.40.50.800">
    <property type="entry name" value="Anticodon-binding domain"/>
    <property type="match status" value="1"/>
</dbReference>
<dbReference type="InterPro" id="IPR033656">
    <property type="entry name" value="HisRS_anticodon"/>
</dbReference>
<dbReference type="PANTHER" id="PTHR43707:SF1">
    <property type="entry name" value="HISTIDINE--TRNA LIGASE, MITOCHONDRIAL-RELATED"/>
    <property type="match status" value="1"/>
</dbReference>
<comment type="subunit">
    <text evidence="3">Homodimer.</text>
</comment>
<dbReference type="PROSITE" id="PS50862">
    <property type="entry name" value="AA_TRNA_LIGASE_II"/>
    <property type="match status" value="1"/>
</dbReference>
<dbReference type="InterPro" id="IPR006195">
    <property type="entry name" value="aa-tRNA-synth_II"/>
</dbReference>
<evidence type="ECO:0000256" key="11">
    <source>
        <dbReference type="ARBA" id="ARBA00030619"/>
    </source>
</evidence>
<evidence type="ECO:0000259" key="13">
    <source>
        <dbReference type="PROSITE" id="PS50862"/>
    </source>
</evidence>
<organism evidence="14">
    <name type="scientific">uncultured organism</name>
    <dbReference type="NCBI Taxonomy" id="155900"/>
    <lineage>
        <taxon>unclassified sequences</taxon>
        <taxon>environmental samples</taxon>
    </lineage>
</organism>
<dbReference type="InterPro" id="IPR045864">
    <property type="entry name" value="aa-tRNA-synth_II/BPL/LPL"/>
</dbReference>
<dbReference type="PIRSF" id="PIRSF001549">
    <property type="entry name" value="His-tRNA_synth"/>
    <property type="match status" value="1"/>
</dbReference>
<evidence type="ECO:0000256" key="6">
    <source>
        <dbReference type="ARBA" id="ARBA00022598"/>
    </source>
</evidence>
<keyword evidence="10" id="KW-0030">Aminoacyl-tRNA synthetase</keyword>
<dbReference type="GO" id="GO:0005524">
    <property type="term" value="F:ATP binding"/>
    <property type="evidence" value="ECO:0007669"/>
    <property type="project" value="UniProtKB-KW"/>
</dbReference>
<dbReference type="Gene3D" id="3.30.930.10">
    <property type="entry name" value="Bira Bifunctional Protein, Domain 2"/>
    <property type="match status" value="1"/>
</dbReference>
<dbReference type="SUPFAM" id="SSF55681">
    <property type="entry name" value="Class II aaRS and biotin synthetases"/>
    <property type="match status" value="1"/>
</dbReference>
<keyword evidence="7" id="KW-0547">Nucleotide-binding</keyword>
<evidence type="ECO:0000256" key="12">
    <source>
        <dbReference type="ARBA" id="ARBA00047639"/>
    </source>
</evidence>
<evidence type="ECO:0000256" key="4">
    <source>
        <dbReference type="ARBA" id="ARBA00012815"/>
    </source>
</evidence>
<feature type="domain" description="Aminoacyl-transfer RNA synthetases class-II family profile" evidence="13">
    <location>
        <begin position="1"/>
        <end position="328"/>
    </location>
</feature>
<dbReference type="NCBIfam" id="TIGR00442">
    <property type="entry name" value="hisS"/>
    <property type="match status" value="1"/>
</dbReference>
<dbReference type="InterPro" id="IPR036621">
    <property type="entry name" value="Anticodon-bd_dom_sf"/>
</dbReference>
<sequence>MSSSLQSLRGFADILPGASALWRDVEQRLRRTVSAYGYQEIRLPVLERTELFARSIGEITDIVEKEMYTFEDRNGESLTLRPEGTAGCVRAALQHGLLHGAQPRLWYMGPMFRYERPQKGRFRQFHQIGAEVFGLDGPDVDAEMILMTGRMLRAIGLTDVRLEINSLGTPEARRAYRERLQAHLRKHEDVLDDDARRRLESNPLRVLDSKNPAMREVIASAPSLLDALDEESEAHFGRLRELLDAAGQPYTVNERLVRGLDYYSRTVFEWVSDRLGAQGTVLAGGRYDGLVAQLGGRATPAIGFAAGIERLVALVVDAEADAAEGAAPAVDAYMVIMGEAPRGEAMRLAERLRDRLPALRLQLNSGGGSFKSQFKRADRSGARYALIVAEEELAEGRVGLKDLRGEGDQVRLDEDALVGQLAAVATRRDDINGGG</sequence>
<protein>
    <recommendedName>
        <fullName evidence="4">histidine--tRNA ligase</fullName>
        <ecNumber evidence="4">6.1.1.21</ecNumber>
    </recommendedName>
    <alternativeName>
        <fullName evidence="11">Histidyl-tRNA synthetase</fullName>
    </alternativeName>
</protein>
<evidence type="ECO:0000256" key="5">
    <source>
        <dbReference type="ARBA" id="ARBA00022490"/>
    </source>
</evidence>
<gene>
    <name evidence="14" type="primary">hisS</name>
    <name evidence="14" type="ORF">KBTEX_02012</name>
</gene>
<evidence type="ECO:0000256" key="2">
    <source>
        <dbReference type="ARBA" id="ARBA00008226"/>
    </source>
</evidence>
<evidence type="ECO:0000256" key="1">
    <source>
        <dbReference type="ARBA" id="ARBA00004496"/>
    </source>
</evidence>
<proteinExistence type="inferred from homology"/>
<dbReference type="InterPro" id="IPR004516">
    <property type="entry name" value="HisRS/HisZ"/>
</dbReference>
<dbReference type="CDD" id="cd00773">
    <property type="entry name" value="HisRS-like_core"/>
    <property type="match status" value="1"/>
</dbReference>
<evidence type="ECO:0000256" key="7">
    <source>
        <dbReference type="ARBA" id="ARBA00022741"/>
    </source>
</evidence>
<keyword evidence="5" id="KW-0963">Cytoplasm</keyword>
<evidence type="ECO:0000256" key="9">
    <source>
        <dbReference type="ARBA" id="ARBA00022917"/>
    </source>
</evidence>
<dbReference type="EC" id="6.1.1.21" evidence="4"/>
<keyword evidence="8" id="KW-0067">ATP-binding</keyword>
<dbReference type="InterPro" id="IPR041715">
    <property type="entry name" value="HisRS-like_core"/>
</dbReference>
<dbReference type="Pfam" id="PF03129">
    <property type="entry name" value="HGTP_anticodon"/>
    <property type="match status" value="1"/>
</dbReference>
<keyword evidence="6 14" id="KW-0436">Ligase</keyword>
<dbReference type="PANTHER" id="PTHR43707">
    <property type="entry name" value="HISTIDYL-TRNA SYNTHETASE"/>
    <property type="match status" value="1"/>
</dbReference>
<dbReference type="AlphaFoldDB" id="A0A5B8RCN6"/>
<dbReference type="FunFam" id="3.30.930.10:FF:000005">
    <property type="entry name" value="Histidine--tRNA ligase"/>
    <property type="match status" value="1"/>
</dbReference>
<reference evidence="14" key="1">
    <citation type="submission" date="2019-06" db="EMBL/GenBank/DDBJ databases">
        <authorList>
            <person name="Murdoch R.W."/>
            <person name="Fathepure B."/>
        </authorList>
    </citation>
    <scope>NUCLEOTIDE SEQUENCE</scope>
</reference>
<dbReference type="Pfam" id="PF13393">
    <property type="entry name" value="tRNA-synt_His"/>
    <property type="match status" value="1"/>
</dbReference>
<dbReference type="GO" id="GO:0004821">
    <property type="term" value="F:histidine-tRNA ligase activity"/>
    <property type="evidence" value="ECO:0007669"/>
    <property type="project" value="UniProtKB-EC"/>
</dbReference>
<dbReference type="InterPro" id="IPR004154">
    <property type="entry name" value="Anticodon-bd"/>
</dbReference>
<name>A0A5B8RCN6_9ZZZZ</name>
<evidence type="ECO:0000256" key="3">
    <source>
        <dbReference type="ARBA" id="ARBA00011738"/>
    </source>
</evidence>
<comment type="catalytic activity">
    <reaction evidence="12">
        <text>tRNA(His) + L-histidine + ATP = L-histidyl-tRNA(His) + AMP + diphosphate + H(+)</text>
        <dbReference type="Rhea" id="RHEA:17313"/>
        <dbReference type="Rhea" id="RHEA-COMP:9665"/>
        <dbReference type="Rhea" id="RHEA-COMP:9689"/>
        <dbReference type="ChEBI" id="CHEBI:15378"/>
        <dbReference type="ChEBI" id="CHEBI:30616"/>
        <dbReference type="ChEBI" id="CHEBI:33019"/>
        <dbReference type="ChEBI" id="CHEBI:57595"/>
        <dbReference type="ChEBI" id="CHEBI:78442"/>
        <dbReference type="ChEBI" id="CHEBI:78527"/>
        <dbReference type="ChEBI" id="CHEBI:456215"/>
        <dbReference type="EC" id="6.1.1.21"/>
    </reaction>
</comment>
<evidence type="ECO:0000313" key="14">
    <source>
        <dbReference type="EMBL" id="QEA05688.1"/>
    </source>
</evidence>
<dbReference type="InterPro" id="IPR015807">
    <property type="entry name" value="His-tRNA-ligase"/>
</dbReference>